<feature type="compositionally biased region" description="Low complexity" evidence="1">
    <location>
        <begin position="65"/>
        <end position="88"/>
    </location>
</feature>
<proteinExistence type="predicted"/>
<dbReference type="OrthoDB" id="3061784at2759"/>
<name>A0A0C2W8Z3_AMAMK</name>
<dbReference type="EMBL" id="KN818361">
    <property type="protein sequence ID" value="KIL57667.1"/>
    <property type="molecule type" value="Genomic_DNA"/>
</dbReference>
<evidence type="ECO:0000313" key="2">
    <source>
        <dbReference type="EMBL" id="KIL57667.1"/>
    </source>
</evidence>
<protein>
    <submittedName>
        <fullName evidence="2">Uncharacterized protein</fullName>
    </submittedName>
</protein>
<gene>
    <name evidence="2" type="ORF">M378DRAFT_16085</name>
</gene>
<accession>A0A0C2W8Z3</accession>
<dbReference type="STRING" id="946122.A0A0C2W8Z3"/>
<sequence length="755" mass="82224">MGPVGLNKGKQRATSVSTREDSAPPADPVSVPEAEGGPSAAQRDHNSARPITPTPHDSQALSREASVASSPASHAPNSPPQQQVYQVHPPRVERVPITLGKRPLEGTDPETEKITLTPGELEDIIARAVASAADNGRSIAPALAAGSVVYPGGVPIGGRPWKRSKHFPAQSDRQYDPIDPNAIIVPMRVVHALEQGMLQYIPLHILTAKACREAARSSKVDKQVKHSLQLEEGSITVKPAMFDNTGESKLTALEWLDAAGRYVTLLRQHLWAGGDDAPGGLNAGQIADQWDVHFSRIRAQARFADRFTVYLEYDIRMCGTQPYSNPSLRMSSLRPPLRLLCLREPTIPFGRAKRQPSHQARGGVTRSADNRYAACSAVHMITRTASAPVVGRVSFGKMTLGSGATRKATLTALGSMALVPAHVRTLVSTYTPAPCVSVELTVLKRAQFEILFPITTRLRWTAWQETLSTLLLLPQYSDIPIGLQHGFLMGLENYQIVATSTPPNHYKLPEHDSFIHAKYDEEQALGRISPGYSPDTLRRLIGHFRTAPLNVVQHTPGGKMRVTVDHSFPRAVSPLTLVSSDHSPTACEGDYLPFDPTVQSVNAIIDSKKFQCTWGTFSQCFLLVADAPAGTEAAVFDVDAAFRNVPTHPSVRPFLAVLVGDHIHLDHCLNFGASPCPGIWGRIADAMVDIFLARGVDAVIKWLSDMMSQSSGALLSSWVGLGHRRNAPHSIPPSPTSVFFGTWWERLSVSRRRRS</sequence>
<evidence type="ECO:0000256" key="1">
    <source>
        <dbReference type="SAM" id="MobiDB-lite"/>
    </source>
</evidence>
<feature type="region of interest" description="Disordered" evidence="1">
    <location>
        <begin position="1"/>
        <end position="88"/>
    </location>
</feature>
<organism evidence="2 3">
    <name type="scientific">Amanita muscaria (strain Koide BX008)</name>
    <dbReference type="NCBI Taxonomy" id="946122"/>
    <lineage>
        <taxon>Eukaryota</taxon>
        <taxon>Fungi</taxon>
        <taxon>Dikarya</taxon>
        <taxon>Basidiomycota</taxon>
        <taxon>Agaricomycotina</taxon>
        <taxon>Agaricomycetes</taxon>
        <taxon>Agaricomycetidae</taxon>
        <taxon>Agaricales</taxon>
        <taxon>Pluteineae</taxon>
        <taxon>Amanitaceae</taxon>
        <taxon>Amanita</taxon>
    </lineage>
</organism>
<dbReference type="PANTHER" id="PTHR33050:SF7">
    <property type="entry name" value="RIBONUCLEASE H"/>
    <property type="match status" value="1"/>
</dbReference>
<dbReference type="AlphaFoldDB" id="A0A0C2W8Z3"/>
<dbReference type="HOGENOM" id="CLU_368788_0_0_1"/>
<keyword evidence="3" id="KW-1185">Reference proteome</keyword>
<dbReference type="PANTHER" id="PTHR33050">
    <property type="entry name" value="REVERSE TRANSCRIPTASE DOMAIN-CONTAINING PROTEIN"/>
    <property type="match status" value="1"/>
</dbReference>
<dbReference type="InParanoid" id="A0A0C2W8Z3"/>
<dbReference type="Proteomes" id="UP000054549">
    <property type="component" value="Unassembled WGS sequence"/>
</dbReference>
<dbReference type="InterPro" id="IPR052055">
    <property type="entry name" value="Hepadnavirus_pol/RT"/>
</dbReference>
<evidence type="ECO:0000313" key="3">
    <source>
        <dbReference type="Proteomes" id="UP000054549"/>
    </source>
</evidence>
<reference evidence="2 3" key="1">
    <citation type="submission" date="2014-04" db="EMBL/GenBank/DDBJ databases">
        <title>Evolutionary Origins and Diversification of the Mycorrhizal Mutualists.</title>
        <authorList>
            <consortium name="DOE Joint Genome Institute"/>
            <consortium name="Mycorrhizal Genomics Consortium"/>
            <person name="Kohler A."/>
            <person name="Kuo A."/>
            <person name="Nagy L.G."/>
            <person name="Floudas D."/>
            <person name="Copeland A."/>
            <person name="Barry K.W."/>
            <person name="Cichocki N."/>
            <person name="Veneault-Fourrey C."/>
            <person name="LaButti K."/>
            <person name="Lindquist E.A."/>
            <person name="Lipzen A."/>
            <person name="Lundell T."/>
            <person name="Morin E."/>
            <person name="Murat C."/>
            <person name="Riley R."/>
            <person name="Ohm R."/>
            <person name="Sun H."/>
            <person name="Tunlid A."/>
            <person name="Henrissat B."/>
            <person name="Grigoriev I.V."/>
            <person name="Hibbett D.S."/>
            <person name="Martin F."/>
        </authorList>
    </citation>
    <scope>NUCLEOTIDE SEQUENCE [LARGE SCALE GENOMIC DNA]</scope>
    <source>
        <strain evidence="2 3">Koide BX008</strain>
    </source>
</reference>